<feature type="chain" id="PRO_5015932137" description="Secreted protein" evidence="1">
    <location>
        <begin position="18"/>
        <end position="248"/>
    </location>
</feature>
<keyword evidence="1" id="KW-0732">Signal</keyword>
<proteinExistence type="predicted"/>
<dbReference type="Proteomes" id="UP000249891">
    <property type="component" value="Unassembled WGS sequence"/>
</dbReference>
<dbReference type="EMBL" id="UARG01000017">
    <property type="protein sequence ID" value="SQA77611.1"/>
    <property type="molecule type" value="Genomic_DNA"/>
</dbReference>
<accession>A0A2X2RMM9</accession>
<evidence type="ECO:0008006" key="4">
    <source>
        <dbReference type="Google" id="ProtNLM"/>
    </source>
</evidence>
<reference evidence="2 3" key="1">
    <citation type="submission" date="2018-06" db="EMBL/GenBank/DDBJ databases">
        <authorList>
            <consortium name="Pathogen Informatics"/>
            <person name="Doyle S."/>
        </authorList>
    </citation>
    <scope>NUCLEOTIDE SEQUENCE [LARGE SCALE GENOMIC DNA]</scope>
    <source>
        <strain evidence="2 3">NCTC11546</strain>
    </source>
</reference>
<organism evidence="2 3">
    <name type="scientific">Capnocytophaga ochracea</name>
    <dbReference type="NCBI Taxonomy" id="1018"/>
    <lineage>
        <taxon>Bacteria</taxon>
        <taxon>Pseudomonadati</taxon>
        <taxon>Bacteroidota</taxon>
        <taxon>Flavobacteriia</taxon>
        <taxon>Flavobacteriales</taxon>
        <taxon>Flavobacteriaceae</taxon>
        <taxon>Capnocytophaga</taxon>
    </lineage>
</organism>
<evidence type="ECO:0000313" key="2">
    <source>
        <dbReference type="EMBL" id="SQA77611.1"/>
    </source>
</evidence>
<evidence type="ECO:0000256" key="1">
    <source>
        <dbReference type="SAM" id="SignalP"/>
    </source>
</evidence>
<protein>
    <recommendedName>
        <fullName evidence="4">Secreted protein</fullName>
    </recommendedName>
</protein>
<evidence type="ECO:0000313" key="3">
    <source>
        <dbReference type="Proteomes" id="UP000249891"/>
    </source>
</evidence>
<feature type="signal peptide" evidence="1">
    <location>
        <begin position="1"/>
        <end position="17"/>
    </location>
</feature>
<name>A0A2X2RMM9_CAPOC</name>
<gene>
    <name evidence="2" type="ORF">NCTC11546_00825</name>
</gene>
<sequence>MKKILFLVALLPLTLVAQTVIVPNRYTFQKEDNQYQLNALTKFLLEKQGFKAYMESEAPAELLQNPCDALRADVKNQSNMMTSKVQFILTDCANKTVFTSEIGKSREKEFKKSYQEALRNAFEGNALATFKSEYKAPVTTQTAMATLTPAQPTTIAKNNTQIIEEDPYIEFLYAKKVDFSYELYDKKTNELRYKIKPTLTPNTFVAYDLKNNEFGVLEKDGSTFYKFTLFKKIDDRGHTFLANIQFTP</sequence>
<dbReference type="AlphaFoldDB" id="A0A2X2RMM9"/>
<dbReference type="RefSeq" id="WP_128091045.1">
    <property type="nucleotide sequence ID" value="NZ_UARG01000017.1"/>
</dbReference>